<feature type="DNA-binding region" description="HMG box" evidence="4">
    <location>
        <begin position="290"/>
        <end position="358"/>
    </location>
</feature>
<gene>
    <name evidence="7" type="ORF">SNE40_007694</name>
</gene>
<feature type="domain" description="HMG box" evidence="6">
    <location>
        <begin position="290"/>
        <end position="358"/>
    </location>
</feature>
<evidence type="ECO:0000256" key="5">
    <source>
        <dbReference type="SAM" id="MobiDB-lite"/>
    </source>
</evidence>
<keyword evidence="2 4" id="KW-0238">DNA-binding</keyword>
<dbReference type="InterPro" id="IPR036910">
    <property type="entry name" value="HMG_box_dom_sf"/>
</dbReference>
<dbReference type="GO" id="GO:0031490">
    <property type="term" value="F:chromatin DNA binding"/>
    <property type="evidence" value="ECO:0007669"/>
    <property type="project" value="TreeGrafter"/>
</dbReference>
<evidence type="ECO:0000259" key="6">
    <source>
        <dbReference type="PROSITE" id="PS50118"/>
    </source>
</evidence>
<feature type="compositionally biased region" description="Low complexity" evidence="5">
    <location>
        <begin position="264"/>
        <end position="273"/>
    </location>
</feature>
<evidence type="ECO:0000256" key="2">
    <source>
        <dbReference type="ARBA" id="ARBA00023125"/>
    </source>
</evidence>
<dbReference type="GO" id="GO:0005634">
    <property type="term" value="C:nucleus"/>
    <property type="evidence" value="ECO:0007669"/>
    <property type="project" value="UniProtKB-SubCell"/>
</dbReference>
<feature type="region of interest" description="Disordered" evidence="5">
    <location>
        <begin position="192"/>
        <end position="225"/>
    </location>
</feature>
<dbReference type="SMART" id="SM00398">
    <property type="entry name" value="HMG"/>
    <property type="match status" value="1"/>
</dbReference>
<dbReference type="InterPro" id="IPR009071">
    <property type="entry name" value="HMG_box_dom"/>
</dbReference>
<dbReference type="FunFam" id="1.10.30.10:FF:000005">
    <property type="entry name" value="TOX high mobility group box family member 3"/>
    <property type="match status" value="1"/>
</dbReference>
<dbReference type="PROSITE" id="PS50118">
    <property type="entry name" value="HMG_BOX_2"/>
    <property type="match status" value="1"/>
</dbReference>
<evidence type="ECO:0000313" key="8">
    <source>
        <dbReference type="Proteomes" id="UP001347796"/>
    </source>
</evidence>
<sequence length="513" mass="55960">MANTGGDTGDFLSGTGFQVPSFGDEDFDLLQVPLILPSEQPQGHGVSSDHDMFNAQTQPLSHQQITNMENSHQVTMASNMQTRESSVFTNIGNSNNVAPKFPPQNFYDPDINMTNAFQGNNTNYGNNNIFQNIAMTTSGMFQGQSSQGQMATSGQHQPLSTICHSQITNQLGFQTHGINPGINPGINQGINPGIIQGMNQGSPMGSNSTSVSPNRESTSEDSDDSLPLAQLVSLKRQAALEASSSLVNTNTPRQVVSASPPAEPEVVTAPPATKKMKTPKRKKKKDPNEPQKPVSAYALFFRDTQAAIKGQNPSASFGEVSKIVASMWDGLDPEHKNVYKKKTEMAKKEYLKQLAAYRASQVSLAAVEEANTMNDKSPSPPYQSPRQMPQSNQRMGDNPQMMAHSMEQMSPPQVINYSPPHQQQSIQHIQNTQYTNNNNNGLSYQPQPIQQNNYGGRILSPGMCIRNGCANNAINNPGWDEEYCSSECVVSHCRDVFTAWVASRQASSSFPVK</sequence>
<dbReference type="PANTHER" id="PTHR45781:SF1">
    <property type="entry name" value="HMG BOX DOMAIN-CONTAINING PROTEIN"/>
    <property type="match status" value="1"/>
</dbReference>
<keyword evidence="3 4" id="KW-0539">Nucleus</keyword>
<dbReference type="Proteomes" id="UP001347796">
    <property type="component" value="Unassembled WGS sequence"/>
</dbReference>
<dbReference type="Pfam" id="PF00505">
    <property type="entry name" value="HMG_box"/>
    <property type="match status" value="1"/>
</dbReference>
<feature type="compositionally biased region" description="Basic residues" evidence="5">
    <location>
        <begin position="274"/>
        <end position="285"/>
    </location>
</feature>
<keyword evidence="8" id="KW-1185">Reference proteome</keyword>
<feature type="compositionally biased region" description="Polar residues" evidence="5">
    <location>
        <begin position="202"/>
        <end position="216"/>
    </location>
</feature>
<dbReference type="GO" id="GO:0006357">
    <property type="term" value="P:regulation of transcription by RNA polymerase II"/>
    <property type="evidence" value="ECO:0007669"/>
    <property type="project" value="TreeGrafter"/>
</dbReference>
<evidence type="ECO:0000256" key="1">
    <source>
        <dbReference type="ARBA" id="ARBA00004123"/>
    </source>
</evidence>
<comment type="subcellular location">
    <subcellularLocation>
        <location evidence="1">Nucleus</location>
    </subcellularLocation>
</comment>
<feature type="region of interest" description="Disordered" evidence="5">
    <location>
        <begin position="251"/>
        <end position="294"/>
    </location>
</feature>
<dbReference type="InterPro" id="IPR051365">
    <property type="entry name" value="TOX_HMG-box_domain"/>
</dbReference>
<organism evidence="7 8">
    <name type="scientific">Patella caerulea</name>
    <name type="common">Rayed Mediterranean limpet</name>
    <dbReference type="NCBI Taxonomy" id="87958"/>
    <lineage>
        <taxon>Eukaryota</taxon>
        <taxon>Metazoa</taxon>
        <taxon>Spiralia</taxon>
        <taxon>Lophotrochozoa</taxon>
        <taxon>Mollusca</taxon>
        <taxon>Gastropoda</taxon>
        <taxon>Patellogastropoda</taxon>
        <taxon>Patelloidea</taxon>
        <taxon>Patellidae</taxon>
        <taxon>Patella</taxon>
    </lineage>
</organism>
<feature type="region of interest" description="Disordered" evidence="5">
    <location>
        <begin position="369"/>
        <end position="398"/>
    </location>
</feature>
<accession>A0AAN8K533</accession>
<evidence type="ECO:0000256" key="4">
    <source>
        <dbReference type="PROSITE-ProRule" id="PRU00267"/>
    </source>
</evidence>
<name>A0AAN8K533_PATCE</name>
<dbReference type="SUPFAM" id="SSF47095">
    <property type="entry name" value="HMG-box"/>
    <property type="match status" value="1"/>
</dbReference>
<reference evidence="7 8" key="1">
    <citation type="submission" date="2024-01" db="EMBL/GenBank/DDBJ databases">
        <title>The genome of the rayed Mediterranean limpet Patella caerulea (Linnaeus, 1758).</title>
        <authorList>
            <person name="Anh-Thu Weber A."/>
            <person name="Halstead-Nussloch G."/>
        </authorList>
    </citation>
    <scope>NUCLEOTIDE SEQUENCE [LARGE SCALE GENOMIC DNA]</scope>
    <source>
        <strain evidence="7">AATW-2023a</strain>
        <tissue evidence="7">Whole specimen</tissue>
    </source>
</reference>
<proteinExistence type="predicted"/>
<dbReference type="AlphaFoldDB" id="A0AAN8K533"/>
<feature type="compositionally biased region" description="Low complexity" evidence="5">
    <location>
        <begin position="192"/>
        <end position="201"/>
    </location>
</feature>
<dbReference type="PANTHER" id="PTHR45781">
    <property type="entry name" value="AGAP000281-PA"/>
    <property type="match status" value="1"/>
</dbReference>
<feature type="compositionally biased region" description="Polar residues" evidence="5">
    <location>
        <begin position="384"/>
        <end position="395"/>
    </location>
</feature>
<dbReference type="CDD" id="cd21995">
    <property type="entry name" value="HMG-box_TOX-like"/>
    <property type="match status" value="1"/>
</dbReference>
<evidence type="ECO:0000313" key="7">
    <source>
        <dbReference type="EMBL" id="KAK6185468.1"/>
    </source>
</evidence>
<protein>
    <recommendedName>
        <fullName evidence="6">HMG box domain-containing protein</fullName>
    </recommendedName>
</protein>
<dbReference type="PRINTS" id="PR00886">
    <property type="entry name" value="HIGHMOBLTY12"/>
</dbReference>
<dbReference type="EMBL" id="JAZGQO010000006">
    <property type="protein sequence ID" value="KAK6185468.1"/>
    <property type="molecule type" value="Genomic_DNA"/>
</dbReference>
<comment type="caution">
    <text evidence="7">The sequence shown here is derived from an EMBL/GenBank/DDBJ whole genome shotgun (WGS) entry which is preliminary data.</text>
</comment>
<dbReference type="Gene3D" id="1.10.30.10">
    <property type="entry name" value="High mobility group box domain"/>
    <property type="match status" value="1"/>
</dbReference>
<evidence type="ECO:0000256" key="3">
    <source>
        <dbReference type="ARBA" id="ARBA00023242"/>
    </source>
</evidence>